<accession>A0A6C0HD25</accession>
<evidence type="ECO:0000256" key="1">
    <source>
        <dbReference type="SAM" id="Phobius"/>
    </source>
</evidence>
<keyword evidence="1" id="KW-0812">Transmembrane</keyword>
<keyword evidence="1" id="KW-1133">Transmembrane helix</keyword>
<evidence type="ECO:0008006" key="3">
    <source>
        <dbReference type="Google" id="ProtNLM"/>
    </source>
</evidence>
<evidence type="ECO:0000313" key="2">
    <source>
        <dbReference type="EMBL" id="QHT78409.1"/>
    </source>
</evidence>
<organism evidence="2">
    <name type="scientific">viral metagenome</name>
    <dbReference type="NCBI Taxonomy" id="1070528"/>
    <lineage>
        <taxon>unclassified sequences</taxon>
        <taxon>metagenomes</taxon>
        <taxon>organismal metagenomes</taxon>
    </lineage>
</organism>
<dbReference type="InterPro" id="IPR036398">
    <property type="entry name" value="CA_dom_sf"/>
</dbReference>
<dbReference type="SUPFAM" id="SSF51069">
    <property type="entry name" value="Carbonic anhydrase"/>
    <property type="match status" value="1"/>
</dbReference>
<reference evidence="2" key="1">
    <citation type="journal article" date="2020" name="Nature">
        <title>Giant virus diversity and host interactions through global metagenomics.</title>
        <authorList>
            <person name="Schulz F."/>
            <person name="Roux S."/>
            <person name="Paez-Espino D."/>
            <person name="Jungbluth S."/>
            <person name="Walsh D.A."/>
            <person name="Denef V.J."/>
            <person name="McMahon K.D."/>
            <person name="Konstantinidis K.T."/>
            <person name="Eloe-Fadrosh E.A."/>
            <person name="Kyrpides N.C."/>
            <person name="Woyke T."/>
        </authorList>
    </citation>
    <scope>NUCLEOTIDE SEQUENCE</scope>
    <source>
        <strain evidence="2">GVMAG-M-3300023179-91</strain>
    </source>
</reference>
<proteinExistence type="predicted"/>
<protein>
    <recommendedName>
        <fullName evidence="3">Alpha-carbonic anhydrase domain-containing protein</fullName>
    </recommendedName>
</protein>
<feature type="transmembrane region" description="Helical" evidence="1">
    <location>
        <begin position="253"/>
        <end position="274"/>
    </location>
</feature>
<sequence length="300" mass="32928">MTSQSSMNISINNWNNYCDDKCAYSFKYTTSSTCTVKSYGSYLYLNYDSGSQPPVTFNGNTYNVDNIEIYSPSLHLFNGVKQDGEVIITHKQTSIGGPLIVCIPLSSSNTQSTEATQIITDIINGSSQLKNGDSINIKLNDYNLNNIVPLSPFYYYEESNGNNIIVYGLKQAISVNASVIATLQTIITPFADTKYPAVDYYYFNKYGPSMGDLGDGQIYIDCQPTGNSEDTTQVEYSKSAINNDLGSILNSKVTIFIISVFIIIVLLIIIYKLLLYLTGTPVKKAANAAISAAKGAFKKQ</sequence>
<dbReference type="AlphaFoldDB" id="A0A6C0HD25"/>
<dbReference type="EMBL" id="MN739931">
    <property type="protein sequence ID" value="QHT78409.1"/>
    <property type="molecule type" value="Genomic_DNA"/>
</dbReference>
<keyword evidence="1" id="KW-0472">Membrane</keyword>
<dbReference type="Gene3D" id="3.10.200.10">
    <property type="entry name" value="Alpha carbonic anhydrase"/>
    <property type="match status" value="1"/>
</dbReference>
<name>A0A6C0HD25_9ZZZZ</name>